<sequence>MDHIRVGILAIFLQCFITKSAFFIQKQEWIQTSAARLTEEDVVCFPEYMEMWMHSVRIEEFRVWLSRALSIQANLGSLDHLNLQLSACGFSLQNDPDDNYVFRVSYTGCFVRQQNGFNVLTLNLVRRMNRFGSQHHSFTMKCPVMSVVQSREQIHCDPEYVQVIREIPYGNWDNELQWSLCLDDHLLVALEDASLIQMNIDVNVTDIRVQGRRREILRPVNIMENEGEFLDLKLVRDRYAYSMEATCPKVNASTADKTVLHILKRRMGLTRRGTDHNEALTLSDLSVIQTVTFTVHETSEFVTLSIPTAQILQTKPCTDDNRLLQPFYRVDAVLTFRETNHKMHWTMESTLPCIAAPKNTSSHVTSSPGPNNISPSTLDSTRETVTTDEPLPDLVTIPEENLKERDSFKPAKFPTTNLPHMLREGRSFNIHADEIIRDDVSTSVLDNGTSIDINANTTSLFDFLHAATNVSVESDLLTSAATAQTPHMSLTTLAQPDEEYQELNTTCSNEQQQKEKKLQWIWIKMRVTLEPIWLFETKRT</sequence>
<feature type="region of interest" description="Disordered" evidence="4">
    <location>
        <begin position="358"/>
        <end position="386"/>
    </location>
</feature>
<dbReference type="PANTHER" id="PTHR38653:SF1">
    <property type="entry name" value="GENE 572-RELATED"/>
    <property type="match status" value="1"/>
</dbReference>
<accession>A0A3Q2W1G7</accession>
<evidence type="ECO:0000256" key="2">
    <source>
        <dbReference type="ARBA" id="ARBA00022525"/>
    </source>
</evidence>
<feature type="compositionally biased region" description="Polar residues" evidence="4">
    <location>
        <begin position="358"/>
        <end position="379"/>
    </location>
</feature>
<protein>
    <submittedName>
        <fullName evidence="8">Si:ch211-129o18.4</fullName>
    </submittedName>
</protein>
<evidence type="ECO:0000256" key="5">
    <source>
        <dbReference type="SAM" id="SignalP"/>
    </source>
</evidence>
<keyword evidence="9" id="KW-1185">Reference proteome</keyword>
<evidence type="ECO:0000256" key="1">
    <source>
        <dbReference type="ARBA" id="ARBA00004613"/>
    </source>
</evidence>
<dbReference type="OMA" id="ETNHKMH"/>
<feature type="signal peptide" evidence="5">
    <location>
        <begin position="1"/>
        <end position="21"/>
    </location>
</feature>
<dbReference type="InterPro" id="IPR027956">
    <property type="entry name" value="CIROZ"/>
</dbReference>
<evidence type="ECO:0000256" key="3">
    <source>
        <dbReference type="ARBA" id="ARBA00022729"/>
    </source>
</evidence>
<dbReference type="InterPro" id="IPR054554">
    <property type="entry name" value="ZP1/4_Ig-like"/>
</dbReference>
<dbReference type="AlphaFoldDB" id="A0A3Q2W1G7"/>
<dbReference type="GeneTree" id="ENSGT00390000003592"/>
<reference evidence="8" key="2">
    <citation type="submission" date="2025-09" db="UniProtKB">
        <authorList>
            <consortium name="Ensembl"/>
        </authorList>
    </citation>
    <scope>IDENTIFICATION</scope>
</reference>
<name>A0A3Q2W1G7_HAPBU</name>
<evidence type="ECO:0000259" key="6">
    <source>
        <dbReference type="Pfam" id="PF15094"/>
    </source>
</evidence>
<dbReference type="Proteomes" id="UP000264840">
    <property type="component" value="Unplaced"/>
</dbReference>
<keyword evidence="2" id="KW-0964">Secreted</keyword>
<dbReference type="PANTHER" id="PTHR38653">
    <property type="entry name" value="GENE 572-RELATED"/>
    <property type="match status" value="1"/>
</dbReference>
<evidence type="ECO:0000256" key="4">
    <source>
        <dbReference type="SAM" id="MobiDB-lite"/>
    </source>
</evidence>
<evidence type="ECO:0000259" key="7">
    <source>
        <dbReference type="Pfam" id="PF22821"/>
    </source>
</evidence>
<evidence type="ECO:0000313" key="9">
    <source>
        <dbReference type="Proteomes" id="UP000264840"/>
    </source>
</evidence>
<dbReference type="GO" id="GO:0005576">
    <property type="term" value="C:extracellular region"/>
    <property type="evidence" value="ECO:0007669"/>
    <property type="project" value="UniProtKB-SubCell"/>
</dbReference>
<feature type="chain" id="PRO_5018565864" evidence="5">
    <location>
        <begin position="22"/>
        <end position="540"/>
    </location>
</feature>
<comment type="subcellular location">
    <subcellularLocation>
        <location evidence="1">Secreted</location>
    </subcellularLocation>
</comment>
<organism evidence="8 9">
    <name type="scientific">Haplochromis burtoni</name>
    <name type="common">Burton's mouthbrooder</name>
    <name type="synonym">Chromis burtoni</name>
    <dbReference type="NCBI Taxonomy" id="8153"/>
    <lineage>
        <taxon>Eukaryota</taxon>
        <taxon>Metazoa</taxon>
        <taxon>Chordata</taxon>
        <taxon>Craniata</taxon>
        <taxon>Vertebrata</taxon>
        <taxon>Euteleostomi</taxon>
        <taxon>Actinopterygii</taxon>
        <taxon>Neopterygii</taxon>
        <taxon>Teleostei</taxon>
        <taxon>Neoteleostei</taxon>
        <taxon>Acanthomorphata</taxon>
        <taxon>Ovalentaria</taxon>
        <taxon>Cichlomorphae</taxon>
        <taxon>Cichliformes</taxon>
        <taxon>Cichlidae</taxon>
        <taxon>African cichlids</taxon>
        <taxon>Pseudocrenilabrinae</taxon>
        <taxon>Haplochromini</taxon>
        <taxon>Haplochromis</taxon>
    </lineage>
</organism>
<evidence type="ECO:0000313" key="8">
    <source>
        <dbReference type="Ensembl" id="ENSHBUP00000018441.1"/>
    </source>
</evidence>
<proteinExistence type="predicted"/>
<dbReference type="Pfam" id="PF15094">
    <property type="entry name" value="DUF4556"/>
    <property type="match status" value="1"/>
</dbReference>
<feature type="domain" description="CIROZ beta" evidence="6">
    <location>
        <begin position="255"/>
        <end position="353"/>
    </location>
</feature>
<dbReference type="InterPro" id="IPR049521">
    <property type="entry name" value="CIROZ_b"/>
</dbReference>
<reference evidence="8" key="1">
    <citation type="submission" date="2025-08" db="UniProtKB">
        <authorList>
            <consortium name="Ensembl"/>
        </authorList>
    </citation>
    <scope>IDENTIFICATION</scope>
</reference>
<dbReference type="Pfam" id="PF22821">
    <property type="entry name" value="ZP1_ZP4_Ig-like"/>
    <property type="match status" value="1"/>
</dbReference>
<keyword evidence="3 5" id="KW-0732">Signal</keyword>
<dbReference type="Ensembl" id="ENSHBUT00000027474.1">
    <property type="protein sequence ID" value="ENSHBUP00000018441.1"/>
    <property type="gene ID" value="ENSHBUG00000020529.1"/>
</dbReference>
<feature type="domain" description="Zona pellucida sperm-binding protein 1/4 Ig-like" evidence="7">
    <location>
        <begin position="84"/>
        <end position="143"/>
    </location>
</feature>